<comment type="caution">
    <text evidence="1">The sequence shown here is derived from an EMBL/GenBank/DDBJ whole genome shotgun (WGS) entry which is preliminary data.</text>
</comment>
<proteinExistence type="predicted"/>
<dbReference type="AlphaFoldDB" id="A0AAD6ZBB2"/>
<gene>
    <name evidence="1" type="ORF">DFH08DRAFT_820962</name>
</gene>
<name>A0AAD6ZBB2_9AGAR</name>
<dbReference type="Proteomes" id="UP001218218">
    <property type="component" value="Unassembled WGS sequence"/>
</dbReference>
<accession>A0AAD6ZBB2</accession>
<evidence type="ECO:0000313" key="1">
    <source>
        <dbReference type="EMBL" id="KAJ7314993.1"/>
    </source>
</evidence>
<sequence>MSLHFEYQIPSKNDISAPNTEINAKIGLLRTKYTCHADDGSDYCWVSGEEKQHIALGHAHFNLWAAAWVKGDANADTLPITQSSAEKGTKCIAANAVNQPVSTAPTINISFDGLADLLCPAPAPPVAAAPPHHANEPNMLIPPNTQPGEPMSISMFCIQYNLDDYILEKLTANRYKNASAFRFIHLIDLEKMEFLLGDIAELQDAVRQWAVPL</sequence>
<keyword evidence="2" id="KW-1185">Reference proteome</keyword>
<organism evidence="1 2">
    <name type="scientific">Mycena albidolilacea</name>
    <dbReference type="NCBI Taxonomy" id="1033008"/>
    <lineage>
        <taxon>Eukaryota</taxon>
        <taxon>Fungi</taxon>
        <taxon>Dikarya</taxon>
        <taxon>Basidiomycota</taxon>
        <taxon>Agaricomycotina</taxon>
        <taxon>Agaricomycetes</taxon>
        <taxon>Agaricomycetidae</taxon>
        <taxon>Agaricales</taxon>
        <taxon>Marasmiineae</taxon>
        <taxon>Mycenaceae</taxon>
        <taxon>Mycena</taxon>
    </lineage>
</organism>
<reference evidence="1" key="1">
    <citation type="submission" date="2023-03" db="EMBL/GenBank/DDBJ databases">
        <title>Massive genome expansion in bonnet fungi (Mycena s.s.) driven by repeated elements and novel gene families across ecological guilds.</title>
        <authorList>
            <consortium name="Lawrence Berkeley National Laboratory"/>
            <person name="Harder C.B."/>
            <person name="Miyauchi S."/>
            <person name="Viragh M."/>
            <person name="Kuo A."/>
            <person name="Thoen E."/>
            <person name="Andreopoulos B."/>
            <person name="Lu D."/>
            <person name="Skrede I."/>
            <person name="Drula E."/>
            <person name="Henrissat B."/>
            <person name="Morin E."/>
            <person name="Kohler A."/>
            <person name="Barry K."/>
            <person name="LaButti K."/>
            <person name="Morin E."/>
            <person name="Salamov A."/>
            <person name="Lipzen A."/>
            <person name="Mereny Z."/>
            <person name="Hegedus B."/>
            <person name="Baldrian P."/>
            <person name="Stursova M."/>
            <person name="Weitz H."/>
            <person name="Taylor A."/>
            <person name="Grigoriev I.V."/>
            <person name="Nagy L.G."/>
            <person name="Martin F."/>
            <person name="Kauserud H."/>
        </authorList>
    </citation>
    <scope>NUCLEOTIDE SEQUENCE</scope>
    <source>
        <strain evidence="1">CBHHK002</strain>
    </source>
</reference>
<protein>
    <submittedName>
        <fullName evidence="1">Uncharacterized protein</fullName>
    </submittedName>
</protein>
<evidence type="ECO:0000313" key="2">
    <source>
        <dbReference type="Proteomes" id="UP001218218"/>
    </source>
</evidence>
<dbReference type="EMBL" id="JARIHO010000064">
    <property type="protein sequence ID" value="KAJ7314993.1"/>
    <property type="molecule type" value="Genomic_DNA"/>
</dbReference>